<evidence type="ECO:0000313" key="5">
    <source>
        <dbReference type="EMBL" id="GAU98054.1"/>
    </source>
</evidence>
<evidence type="ECO:0000256" key="4">
    <source>
        <dbReference type="SAM" id="Coils"/>
    </source>
</evidence>
<dbReference type="PANTHER" id="PTHR20903">
    <property type="entry name" value="PREFOLDIN SUBUNIT 1-RELATED"/>
    <property type="match status" value="1"/>
</dbReference>
<evidence type="ECO:0008006" key="7">
    <source>
        <dbReference type="Google" id="ProtNLM"/>
    </source>
</evidence>
<dbReference type="Pfam" id="PF01920">
    <property type="entry name" value="Prefoldin_2"/>
    <property type="match status" value="1"/>
</dbReference>
<proteinExistence type="inferred from homology"/>
<accession>A0A1D1V8T0</accession>
<dbReference type="Proteomes" id="UP000186922">
    <property type="component" value="Unassembled WGS sequence"/>
</dbReference>
<evidence type="ECO:0000313" key="6">
    <source>
        <dbReference type="Proteomes" id="UP000186922"/>
    </source>
</evidence>
<dbReference type="EMBL" id="BDGG01000004">
    <property type="protein sequence ID" value="GAU98054.1"/>
    <property type="molecule type" value="Genomic_DNA"/>
</dbReference>
<evidence type="ECO:0000256" key="3">
    <source>
        <dbReference type="ARBA" id="ARBA00023186"/>
    </source>
</evidence>
<feature type="coiled-coil region" evidence="4">
    <location>
        <begin position="89"/>
        <end position="116"/>
    </location>
</feature>
<sequence>MEADPELTKAFQELQAKKVEAVQHLDSLDAKIAGTARAVKISELTLAEVAQQDASAKLYRNVGRAYFLSSKDKMEDLFRSKVTRLSENIRNFNDSKVAINNELKEAENSIRELITKKRQGPSS</sequence>
<protein>
    <recommendedName>
        <fullName evidence="7">Prefoldin subunit 1</fullName>
    </recommendedName>
</protein>
<keyword evidence="6" id="KW-1185">Reference proteome</keyword>
<dbReference type="SUPFAM" id="SSF46579">
    <property type="entry name" value="Prefoldin"/>
    <property type="match status" value="1"/>
</dbReference>
<dbReference type="InterPro" id="IPR002777">
    <property type="entry name" value="PFD_beta-like"/>
</dbReference>
<dbReference type="GO" id="GO:0005737">
    <property type="term" value="C:cytoplasm"/>
    <property type="evidence" value="ECO:0007669"/>
    <property type="project" value="TreeGrafter"/>
</dbReference>
<evidence type="ECO:0000256" key="2">
    <source>
        <dbReference type="ARBA" id="ARBA00011695"/>
    </source>
</evidence>
<organism evidence="5 6">
    <name type="scientific">Ramazzottius varieornatus</name>
    <name type="common">Water bear</name>
    <name type="synonym">Tardigrade</name>
    <dbReference type="NCBI Taxonomy" id="947166"/>
    <lineage>
        <taxon>Eukaryota</taxon>
        <taxon>Metazoa</taxon>
        <taxon>Ecdysozoa</taxon>
        <taxon>Tardigrada</taxon>
        <taxon>Eutardigrada</taxon>
        <taxon>Parachela</taxon>
        <taxon>Hypsibioidea</taxon>
        <taxon>Ramazzottiidae</taxon>
        <taxon>Ramazzottius</taxon>
    </lineage>
</organism>
<name>A0A1D1V8T0_RAMVA</name>
<dbReference type="InterPro" id="IPR009053">
    <property type="entry name" value="Prefoldin"/>
</dbReference>
<dbReference type="Gene3D" id="1.10.287.370">
    <property type="match status" value="1"/>
</dbReference>
<dbReference type="GO" id="GO:0051082">
    <property type="term" value="F:unfolded protein binding"/>
    <property type="evidence" value="ECO:0007669"/>
    <property type="project" value="InterPro"/>
</dbReference>
<dbReference type="PANTHER" id="PTHR20903:SF0">
    <property type="entry name" value="PREFOLDIN SUBUNIT 1"/>
    <property type="match status" value="1"/>
</dbReference>
<keyword evidence="3" id="KW-0143">Chaperone</keyword>
<gene>
    <name evidence="5" type="primary">RvY_09253-1</name>
    <name evidence="5" type="synonym">RvY_09253.1</name>
    <name evidence="5" type="ORF">RvY_09253</name>
</gene>
<evidence type="ECO:0000256" key="1">
    <source>
        <dbReference type="ARBA" id="ARBA00008045"/>
    </source>
</evidence>
<dbReference type="STRING" id="947166.A0A1D1V8T0"/>
<comment type="subunit">
    <text evidence="2">Heterohexamer of two PFD-alpha type and four PFD-beta type subunits.</text>
</comment>
<dbReference type="GO" id="GO:0016272">
    <property type="term" value="C:prefoldin complex"/>
    <property type="evidence" value="ECO:0007669"/>
    <property type="project" value="InterPro"/>
</dbReference>
<comment type="caution">
    <text evidence="5">The sequence shown here is derived from an EMBL/GenBank/DDBJ whole genome shotgun (WGS) entry which is preliminary data.</text>
</comment>
<dbReference type="GO" id="GO:0044183">
    <property type="term" value="F:protein folding chaperone"/>
    <property type="evidence" value="ECO:0007669"/>
    <property type="project" value="TreeGrafter"/>
</dbReference>
<dbReference type="OrthoDB" id="5242628at2759"/>
<comment type="similarity">
    <text evidence="1">Belongs to the prefoldin subunit beta family.</text>
</comment>
<reference evidence="5 6" key="1">
    <citation type="journal article" date="2016" name="Nat. Commun.">
        <title>Extremotolerant tardigrade genome and improved radiotolerance of human cultured cells by tardigrade-unique protein.</title>
        <authorList>
            <person name="Hashimoto T."/>
            <person name="Horikawa D.D."/>
            <person name="Saito Y."/>
            <person name="Kuwahara H."/>
            <person name="Kozuka-Hata H."/>
            <person name="Shin-I T."/>
            <person name="Minakuchi Y."/>
            <person name="Ohishi K."/>
            <person name="Motoyama A."/>
            <person name="Aizu T."/>
            <person name="Enomoto A."/>
            <person name="Kondo K."/>
            <person name="Tanaka S."/>
            <person name="Hara Y."/>
            <person name="Koshikawa S."/>
            <person name="Sagara H."/>
            <person name="Miura T."/>
            <person name="Yokobori S."/>
            <person name="Miyagawa K."/>
            <person name="Suzuki Y."/>
            <person name="Kubo T."/>
            <person name="Oyama M."/>
            <person name="Kohara Y."/>
            <person name="Fujiyama A."/>
            <person name="Arakawa K."/>
            <person name="Katayama T."/>
            <person name="Toyoda A."/>
            <person name="Kunieda T."/>
        </authorList>
    </citation>
    <scope>NUCLEOTIDE SEQUENCE [LARGE SCALE GENOMIC DNA]</scope>
    <source>
        <strain evidence="5 6">YOKOZUNA-1</strain>
    </source>
</reference>
<keyword evidence="4" id="KW-0175">Coiled coil</keyword>
<dbReference type="AlphaFoldDB" id="A0A1D1V8T0"/>